<evidence type="ECO:0000313" key="2">
    <source>
        <dbReference type="Proteomes" id="UP001419268"/>
    </source>
</evidence>
<evidence type="ECO:0000313" key="1">
    <source>
        <dbReference type="EMBL" id="KAK9100544.1"/>
    </source>
</evidence>
<sequence length="54" mass="6200">MPPFEALYGRPYTSPAFWEKSEDSVTIGPKIVINHTEKIGHIKQRLRVAQNGYK</sequence>
<dbReference type="AlphaFoldDB" id="A0AAP0HXY5"/>
<reference evidence="1 2" key="1">
    <citation type="submission" date="2024-01" db="EMBL/GenBank/DDBJ databases">
        <title>Genome assemblies of Stephania.</title>
        <authorList>
            <person name="Yang L."/>
        </authorList>
    </citation>
    <scope>NUCLEOTIDE SEQUENCE [LARGE SCALE GENOMIC DNA]</scope>
    <source>
        <strain evidence="1">JXDWG</strain>
        <tissue evidence="1">Leaf</tissue>
    </source>
</reference>
<keyword evidence="2" id="KW-1185">Reference proteome</keyword>
<proteinExistence type="predicted"/>
<dbReference type="Proteomes" id="UP001419268">
    <property type="component" value="Unassembled WGS sequence"/>
</dbReference>
<gene>
    <name evidence="1" type="ORF">Scep_023974</name>
</gene>
<organism evidence="1 2">
    <name type="scientific">Stephania cephalantha</name>
    <dbReference type="NCBI Taxonomy" id="152367"/>
    <lineage>
        <taxon>Eukaryota</taxon>
        <taxon>Viridiplantae</taxon>
        <taxon>Streptophyta</taxon>
        <taxon>Embryophyta</taxon>
        <taxon>Tracheophyta</taxon>
        <taxon>Spermatophyta</taxon>
        <taxon>Magnoliopsida</taxon>
        <taxon>Ranunculales</taxon>
        <taxon>Menispermaceae</taxon>
        <taxon>Menispermoideae</taxon>
        <taxon>Cissampelideae</taxon>
        <taxon>Stephania</taxon>
    </lineage>
</organism>
<protein>
    <submittedName>
        <fullName evidence="1">Uncharacterized protein</fullName>
    </submittedName>
</protein>
<comment type="caution">
    <text evidence="1">The sequence shown here is derived from an EMBL/GenBank/DDBJ whole genome shotgun (WGS) entry which is preliminary data.</text>
</comment>
<accession>A0AAP0HXY5</accession>
<dbReference type="EMBL" id="JBBNAG010000010">
    <property type="protein sequence ID" value="KAK9100544.1"/>
    <property type="molecule type" value="Genomic_DNA"/>
</dbReference>
<name>A0AAP0HXY5_9MAGN</name>